<evidence type="ECO:0000313" key="3">
    <source>
        <dbReference type="EMBL" id="KAJ8421846.1"/>
    </source>
</evidence>
<feature type="region of interest" description="Disordered" evidence="1">
    <location>
        <begin position="164"/>
        <end position="186"/>
    </location>
</feature>
<dbReference type="InterPro" id="IPR058353">
    <property type="entry name" value="DUF8040"/>
</dbReference>
<reference evidence="3" key="1">
    <citation type="submission" date="2022-04" db="EMBL/GenBank/DDBJ databases">
        <title>Carnegiea gigantea Genome sequencing and assembly v2.</title>
        <authorList>
            <person name="Copetti D."/>
            <person name="Sanderson M.J."/>
            <person name="Burquez A."/>
            <person name="Wojciechowski M.F."/>
        </authorList>
    </citation>
    <scope>NUCLEOTIDE SEQUENCE</scope>
    <source>
        <strain evidence="3">SGP5-SGP5p</strain>
        <tissue evidence="3">Aerial part</tissue>
    </source>
</reference>
<keyword evidence="4" id="KW-1185">Reference proteome</keyword>
<organism evidence="3 4">
    <name type="scientific">Carnegiea gigantea</name>
    <dbReference type="NCBI Taxonomy" id="171969"/>
    <lineage>
        <taxon>Eukaryota</taxon>
        <taxon>Viridiplantae</taxon>
        <taxon>Streptophyta</taxon>
        <taxon>Embryophyta</taxon>
        <taxon>Tracheophyta</taxon>
        <taxon>Spermatophyta</taxon>
        <taxon>Magnoliopsida</taxon>
        <taxon>eudicotyledons</taxon>
        <taxon>Gunneridae</taxon>
        <taxon>Pentapetalae</taxon>
        <taxon>Caryophyllales</taxon>
        <taxon>Cactineae</taxon>
        <taxon>Cactaceae</taxon>
        <taxon>Cactoideae</taxon>
        <taxon>Echinocereeae</taxon>
        <taxon>Carnegiea</taxon>
    </lineage>
</organism>
<dbReference type="Proteomes" id="UP001153076">
    <property type="component" value="Unassembled WGS sequence"/>
</dbReference>
<name>A0A9Q1GME2_9CARY</name>
<evidence type="ECO:0000259" key="2">
    <source>
        <dbReference type="Pfam" id="PF26138"/>
    </source>
</evidence>
<evidence type="ECO:0000256" key="1">
    <source>
        <dbReference type="SAM" id="MobiDB-lite"/>
    </source>
</evidence>
<evidence type="ECO:0000313" key="4">
    <source>
        <dbReference type="Proteomes" id="UP001153076"/>
    </source>
</evidence>
<dbReference type="EMBL" id="JAKOGI010002500">
    <property type="protein sequence ID" value="KAJ8421846.1"/>
    <property type="molecule type" value="Genomic_DNA"/>
</dbReference>
<dbReference type="Pfam" id="PF26138">
    <property type="entry name" value="DUF8040"/>
    <property type="match status" value="1"/>
</dbReference>
<proteinExistence type="predicted"/>
<sequence length="410" mass="46869">MAASGKKFANWTKRDDEKLFDILVKQRAQGSVKFKWSLVRVMLKNEGINKEGAQIKNRFHDLGKKLRAWCWCGLQDYGCRSVGFSLGRFLSGGSCKLGEVKSIFYDKHATGEMSFLPGMVASLSNHNQKSKGKAIDMEEHVGDSDEANEDGSDVEIKCLGVEESRSPPKSVHISRGNSSDRKRQELLDWSSRDEEVQQALAILCMRDESRQQPSLIKQVQAQLKEHLQISAMESDFIWSVMDYIKKHKEQRFFLDLDDEFVVRYVTSRGMFSCGRPCFTLKEKLPRAIGGESGTNYIHRLLYGNRPNLCHKVLRLDRHIFIHLISMFMERGVLIEGPFIKAAEIVAITLFILARGASYREAEYRFHHSLSTIGKYHKQVLGVLILLGRIKIKMNCLLILSRRRTSVGLFF</sequence>
<protein>
    <recommendedName>
        <fullName evidence="2">DUF8040 domain-containing protein</fullName>
    </recommendedName>
</protein>
<gene>
    <name evidence="3" type="ORF">Cgig2_021711</name>
</gene>
<comment type="caution">
    <text evidence="3">The sequence shown here is derived from an EMBL/GenBank/DDBJ whole genome shotgun (WGS) entry which is preliminary data.</text>
</comment>
<accession>A0A9Q1GME2</accession>
<feature type="domain" description="DUF8040" evidence="2">
    <location>
        <begin position="292"/>
        <end position="383"/>
    </location>
</feature>
<dbReference type="AlphaFoldDB" id="A0A9Q1GME2"/>